<dbReference type="Proteomes" id="UP001370490">
    <property type="component" value="Unassembled WGS sequence"/>
</dbReference>
<reference evidence="1 2" key="1">
    <citation type="submission" date="2023-12" db="EMBL/GenBank/DDBJ databases">
        <title>A high-quality genome assembly for Dillenia turbinata (Dilleniales).</title>
        <authorList>
            <person name="Chanderbali A."/>
        </authorList>
    </citation>
    <scope>NUCLEOTIDE SEQUENCE [LARGE SCALE GENOMIC DNA]</scope>
    <source>
        <strain evidence="1">LSX21</strain>
        <tissue evidence="1">Leaf</tissue>
    </source>
</reference>
<protein>
    <submittedName>
        <fullName evidence="1">Uncharacterized protein</fullName>
    </submittedName>
</protein>
<proteinExistence type="predicted"/>
<keyword evidence="2" id="KW-1185">Reference proteome</keyword>
<dbReference type="AlphaFoldDB" id="A0AAN8UKG5"/>
<sequence>MVVSGNCIGIRSVCSTGKHPSSPPPIIPPLGFSSNFRYWENILKTTATQCSFDCFILHSSPVNVALHEVTMRWGLSDGNILFFVSHHNEQLFQKLKGHGFSVIALGECKLIFSACVQLFLASSGNNISLLINCYELL</sequence>
<evidence type="ECO:0000313" key="2">
    <source>
        <dbReference type="Proteomes" id="UP001370490"/>
    </source>
</evidence>
<comment type="caution">
    <text evidence="1">The sequence shown here is derived from an EMBL/GenBank/DDBJ whole genome shotgun (WGS) entry which is preliminary data.</text>
</comment>
<gene>
    <name evidence="1" type="ORF">RJ641_021755</name>
</gene>
<name>A0AAN8UKG5_9MAGN</name>
<organism evidence="1 2">
    <name type="scientific">Dillenia turbinata</name>
    <dbReference type="NCBI Taxonomy" id="194707"/>
    <lineage>
        <taxon>Eukaryota</taxon>
        <taxon>Viridiplantae</taxon>
        <taxon>Streptophyta</taxon>
        <taxon>Embryophyta</taxon>
        <taxon>Tracheophyta</taxon>
        <taxon>Spermatophyta</taxon>
        <taxon>Magnoliopsida</taxon>
        <taxon>eudicotyledons</taxon>
        <taxon>Gunneridae</taxon>
        <taxon>Pentapetalae</taxon>
        <taxon>Dilleniales</taxon>
        <taxon>Dilleniaceae</taxon>
        <taxon>Dillenia</taxon>
    </lineage>
</organism>
<evidence type="ECO:0000313" key="1">
    <source>
        <dbReference type="EMBL" id="KAK6914434.1"/>
    </source>
</evidence>
<accession>A0AAN8UKG5</accession>
<dbReference type="EMBL" id="JBAMMX010000026">
    <property type="protein sequence ID" value="KAK6914434.1"/>
    <property type="molecule type" value="Genomic_DNA"/>
</dbReference>